<organism evidence="1 2">
    <name type="scientific">Halomonas huangheensis</name>
    <dbReference type="NCBI Taxonomy" id="1178482"/>
    <lineage>
        <taxon>Bacteria</taxon>
        <taxon>Pseudomonadati</taxon>
        <taxon>Pseudomonadota</taxon>
        <taxon>Gammaproteobacteria</taxon>
        <taxon>Oceanospirillales</taxon>
        <taxon>Halomonadaceae</taxon>
        <taxon>Halomonas</taxon>
    </lineage>
</organism>
<proteinExistence type="predicted"/>
<dbReference type="EMBL" id="AVBC01000025">
    <property type="protein sequence ID" value="ERL51524.1"/>
    <property type="molecule type" value="Genomic_DNA"/>
</dbReference>
<accession>W1N7N8</accession>
<name>W1N7N8_9GAMM</name>
<comment type="caution">
    <text evidence="1">The sequence shown here is derived from an EMBL/GenBank/DDBJ whole genome shotgun (WGS) entry which is preliminary data.</text>
</comment>
<dbReference type="Proteomes" id="UP000019113">
    <property type="component" value="Unassembled WGS sequence"/>
</dbReference>
<gene>
    <name evidence="1" type="ORF">BJB45_13980</name>
</gene>
<dbReference type="AlphaFoldDB" id="W1N7N8"/>
<keyword evidence="2" id="KW-1185">Reference proteome</keyword>
<reference evidence="1 2" key="1">
    <citation type="submission" date="2013-08" db="EMBL/GenBank/DDBJ databases">
        <title>draft genome of Halomonas huanghegensis, strain BJGMM-B45T.</title>
        <authorList>
            <person name="Miao C."/>
            <person name="Wan Y."/>
            <person name="Jin W."/>
        </authorList>
    </citation>
    <scope>NUCLEOTIDE SEQUENCE [LARGE SCALE GENOMIC DNA]</scope>
    <source>
        <strain evidence="1 2">BJGMM-B45</strain>
    </source>
</reference>
<evidence type="ECO:0000313" key="2">
    <source>
        <dbReference type="Proteomes" id="UP000019113"/>
    </source>
</evidence>
<sequence>MLALDNDELHLRVMAHGDSSLMTITLVAMEGQPN</sequence>
<evidence type="ECO:0000313" key="1">
    <source>
        <dbReference type="EMBL" id="ERL51524.1"/>
    </source>
</evidence>
<protein>
    <submittedName>
        <fullName evidence="1">Uncharacterized protein</fullName>
    </submittedName>
</protein>